<evidence type="ECO:0000256" key="2">
    <source>
        <dbReference type="SAM" id="MobiDB-lite"/>
    </source>
</evidence>
<feature type="compositionally biased region" description="Polar residues" evidence="2">
    <location>
        <begin position="263"/>
        <end position="274"/>
    </location>
</feature>
<dbReference type="InterPro" id="IPR005645">
    <property type="entry name" value="FSH-like_dom"/>
</dbReference>
<dbReference type="SUPFAM" id="SSF53474">
    <property type="entry name" value="alpha/beta-Hydrolases"/>
    <property type="match status" value="1"/>
</dbReference>
<dbReference type="GO" id="GO:0016787">
    <property type="term" value="F:hydrolase activity"/>
    <property type="evidence" value="ECO:0007669"/>
    <property type="project" value="UniProtKB-KW"/>
</dbReference>
<reference evidence="4 5" key="1">
    <citation type="submission" date="2016-10" db="EMBL/GenBank/DDBJ databases">
        <title>Draft genome sequence of Coniochaeta ligniaria NRRL30616, a lignocellulolytic fungus for bioabatement of inhibitors in plant biomass hydrolysates.</title>
        <authorList>
            <consortium name="DOE Joint Genome Institute"/>
            <person name="Jimenez D.J."/>
            <person name="Hector R.E."/>
            <person name="Riley R."/>
            <person name="Sun H."/>
            <person name="Grigoriev I.V."/>
            <person name="Van Elsas J.D."/>
            <person name="Nichols N.N."/>
        </authorList>
    </citation>
    <scope>NUCLEOTIDE SEQUENCE [LARGE SCALE GENOMIC DNA]</scope>
    <source>
        <strain evidence="4 5">NRRL 30616</strain>
    </source>
</reference>
<sequence>MKFLCLPGAYGSSKNFSVQLDPFAKHMGARGLATFTYTQGEHEVEPPVGWEHYFGSRPLYRFLDSSENDAFEALRRVRQLPRGLSPEATLRLFQNPDAEVSEAFRDNFRAALDRIRRVIEEDPEIDAILGYSEGAMLAASILYMENENWVKHKIPRRLKFGIFFSGTPPLGIEPDGSLAPKLADECKSVIDIPTFHVFGSNDPLMYSAVALHNVCNQETAMLWDHGLGHLVPRDADTVSELGDILHDVILRIDKGGIAGTDTPITDFTDFSSESGRSDRSEKY</sequence>
<dbReference type="EMBL" id="KV875100">
    <property type="protein sequence ID" value="OIW26980.1"/>
    <property type="molecule type" value="Genomic_DNA"/>
</dbReference>
<dbReference type="PANTHER" id="PTHR48070">
    <property type="entry name" value="ESTERASE OVCA2"/>
    <property type="match status" value="1"/>
</dbReference>
<dbReference type="Gene3D" id="3.40.50.1820">
    <property type="entry name" value="alpha/beta hydrolase"/>
    <property type="match status" value="1"/>
</dbReference>
<accession>A0A1J7JCJ9</accession>
<name>A0A1J7JCJ9_9PEZI</name>
<evidence type="ECO:0000313" key="5">
    <source>
        <dbReference type="Proteomes" id="UP000182658"/>
    </source>
</evidence>
<dbReference type="Pfam" id="PF03959">
    <property type="entry name" value="FSH1"/>
    <property type="match status" value="1"/>
</dbReference>
<dbReference type="GO" id="GO:0019748">
    <property type="term" value="P:secondary metabolic process"/>
    <property type="evidence" value="ECO:0007669"/>
    <property type="project" value="TreeGrafter"/>
</dbReference>
<dbReference type="InterPro" id="IPR050593">
    <property type="entry name" value="LovG"/>
</dbReference>
<dbReference type="PANTHER" id="PTHR48070:SF4">
    <property type="entry name" value="ESTERASE ALNB"/>
    <property type="match status" value="1"/>
</dbReference>
<dbReference type="InterPro" id="IPR029058">
    <property type="entry name" value="AB_hydrolase_fold"/>
</dbReference>
<organism evidence="4 5">
    <name type="scientific">Coniochaeta ligniaria NRRL 30616</name>
    <dbReference type="NCBI Taxonomy" id="1408157"/>
    <lineage>
        <taxon>Eukaryota</taxon>
        <taxon>Fungi</taxon>
        <taxon>Dikarya</taxon>
        <taxon>Ascomycota</taxon>
        <taxon>Pezizomycotina</taxon>
        <taxon>Sordariomycetes</taxon>
        <taxon>Sordariomycetidae</taxon>
        <taxon>Coniochaetales</taxon>
        <taxon>Coniochaetaceae</taxon>
        <taxon>Coniochaeta</taxon>
    </lineage>
</organism>
<dbReference type="AlphaFoldDB" id="A0A1J7JCJ9"/>
<dbReference type="InParanoid" id="A0A1J7JCJ9"/>
<gene>
    <name evidence="4" type="ORF">CONLIGDRAFT_580976</name>
</gene>
<keyword evidence="1" id="KW-0378">Hydrolase</keyword>
<dbReference type="OrthoDB" id="414698at2759"/>
<feature type="region of interest" description="Disordered" evidence="2">
    <location>
        <begin position="263"/>
        <end position="283"/>
    </location>
</feature>
<dbReference type="GO" id="GO:0005737">
    <property type="term" value="C:cytoplasm"/>
    <property type="evidence" value="ECO:0007669"/>
    <property type="project" value="TreeGrafter"/>
</dbReference>
<keyword evidence="5" id="KW-1185">Reference proteome</keyword>
<evidence type="ECO:0000259" key="3">
    <source>
        <dbReference type="Pfam" id="PF03959"/>
    </source>
</evidence>
<evidence type="ECO:0000313" key="4">
    <source>
        <dbReference type="EMBL" id="OIW26980.1"/>
    </source>
</evidence>
<feature type="domain" description="Serine hydrolase" evidence="3">
    <location>
        <begin position="2"/>
        <end position="239"/>
    </location>
</feature>
<dbReference type="Proteomes" id="UP000182658">
    <property type="component" value="Unassembled WGS sequence"/>
</dbReference>
<proteinExistence type="predicted"/>
<dbReference type="GO" id="GO:0005634">
    <property type="term" value="C:nucleus"/>
    <property type="evidence" value="ECO:0007669"/>
    <property type="project" value="TreeGrafter"/>
</dbReference>
<evidence type="ECO:0000256" key="1">
    <source>
        <dbReference type="ARBA" id="ARBA00022801"/>
    </source>
</evidence>
<protein>
    <recommendedName>
        <fullName evidence="3">Serine hydrolase domain-containing protein</fullName>
    </recommendedName>
</protein>